<feature type="domain" description="DUF8020" evidence="2">
    <location>
        <begin position="47"/>
        <end position="120"/>
    </location>
</feature>
<evidence type="ECO:0000259" key="2">
    <source>
        <dbReference type="Pfam" id="PF26059"/>
    </source>
</evidence>
<keyword evidence="1" id="KW-0732">Signal</keyword>
<accession>A0ABS1M175</accession>
<keyword evidence="4" id="KW-1185">Reference proteome</keyword>
<sequence length="198" mass="19175">MKYTKYAATAFLAAAATGLAAGAGHAAPVEQVPSGQVAPQVQGRDQGVDYTLALAEAGNAIVTQVSGGVFSLNADGSGVTLTNAAGVVVAQVPLTGQANAQQVALNASIGADGRELVLTAPVTPVAAAQAISSQQWFMAELQRASLGAAVGAVIGGGLGLIGVVTLIPGALIGAGIGLLVAGGQPLIDSAFAYFGGQP</sequence>
<dbReference type="Proteomes" id="UP000602198">
    <property type="component" value="Unassembled WGS sequence"/>
</dbReference>
<dbReference type="Pfam" id="PF26059">
    <property type="entry name" value="DUF8020"/>
    <property type="match status" value="1"/>
</dbReference>
<evidence type="ECO:0000256" key="1">
    <source>
        <dbReference type="SAM" id="SignalP"/>
    </source>
</evidence>
<evidence type="ECO:0000313" key="3">
    <source>
        <dbReference type="EMBL" id="MBL1073815.1"/>
    </source>
</evidence>
<feature type="signal peptide" evidence="1">
    <location>
        <begin position="1"/>
        <end position="26"/>
    </location>
</feature>
<dbReference type="InterPro" id="IPR058333">
    <property type="entry name" value="DUF8020"/>
</dbReference>
<feature type="chain" id="PRO_5046345577" description="DUF8020 domain-containing protein" evidence="1">
    <location>
        <begin position="27"/>
        <end position="198"/>
    </location>
</feature>
<dbReference type="RefSeq" id="WP_201944318.1">
    <property type="nucleotide sequence ID" value="NZ_JAERRJ010000002.1"/>
</dbReference>
<protein>
    <recommendedName>
        <fullName evidence="2">DUF8020 domain-containing protein</fullName>
    </recommendedName>
</protein>
<comment type="caution">
    <text evidence="3">The sequence shown here is derived from an EMBL/GenBank/DDBJ whole genome shotgun (WGS) entry which is preliminary data.</text>
</comment>
<name>A0ABS1M175_9NOCA</name>
<proteinExistence type="predicted"/>
<gene>
    <name evidence="3" type="ORF">JK358_05365</name>
</gene>
<evidence type="ECO:0000313" key="4">
    <source>
        <dbReference type="Proteomes" id="UP000602198"/>
    </source>
</evidence>
<dbReference type="EMBL" id="JAERRJ010000002">
    <property type="protein sequence ID" value="MBL1073815.1"/>
    <property type="molecule type" value="Genomic_DNA"/>
</dbReference>
<organism evidence="3 4">
    <name type="scientific">Nocardia acididurans</name>
    <dbReference type="NCBI Taxonomy" id="2802282"/>
    <lineage>
        <taxon>Bacteria</taxon>
        <taxon>Bacillati</taxon>
        <taxon>Actinomycetota</taxon>
        <taxon>Actinomycetes</taxon>
        <taxon>Mycobacteriales</taxon>
        <taxon>Nocardiaceae</taxon>
        <taxon>Nocardia</taxon>
    </lineage>
</organism>
<reference evidence="3 4" key="1">
    <citation type="submission" date="2021-01" db="EMBL/GenBank/DDBJ databases">
        <title>WGS of actinomycetes isolated from Thailand.</title>
        <authorList>
            <person name="Thawai C."/>
        </authorList>
    </citation>
    <scope>NUCLEOTIDE SEQUENCE [LARGE SCALE GENOMIC DNA]</scope>
    <source>
        <strain evidence="3 4">LPG 2</strain>
    </source>
</reference>